<dbReference type="GO" id="GO:0003964">
    <property type="term" value="F:RNA-directed DNA polymerase activity"/>
    <property type="evidence" value="ECO:0007669"/>
    <property type="project" value="UniProtKB-KW"/>
</dbReference>
<comment type="caution">
    <text evidence="4">The sequence shown here is derived from an EMBL/GenBank/DDBJ whole genome shotgun (WGS) entry which is preliminary data.</text>
</comment>
<dbReference type="InterPro" id="IPR043502">
    <property type="entry name" value="DNA/RNA_pol_sf"/>
</dbReference>
<dbReference type="SMART" id="SM00343">
    <property type="entry name" value="ZnF_C2HC"/>
    <property type="match status" value="2"/>
</dbReference>
<dbReference type="Gene3D" id="3.30.70.270">
    <property type="match status" value="2"/>
</dbReference>
<gene>
    <name evidence="4" type="ORF">Tco_1069865</name>
</gene>
<reference evidence="4" key="2">
    <citation type="submission" date="2022-01" db="EMBL/GenBank/DDBJ databases">
        <authorList>
            <person name="Yamashiro T."/>
            <person name="Shiraishi A."/>
            <person name="Satake H."/>
            <person name="Nakayama K."/>
        </authorList>
    </citation>
    <scope>NUCLEOTIDE SEQUENCE</scope>
</reference>
<dbReference type="Gene3D" id="1.10.340.70">
    <property type="match status" value="1"/>
</dbReference>
<dbReference type="Proteomes" id="UP001151760">
    <property type="component" value="Unassembled WGS sequence"/>
</dbReference>
<reference evidence="4" key="1">
    <citation type="journal article" date="2022" name="Int. J. Mol. Sci.">
        <title>Draft Genome of Tanacetum Coccineum: Genomic Comparison of Closely Related Tanacetum-Family Plants.</title>
        <authorList>
            <person name="Yamashiro T."/>
            <person name="Shiraishi A."/>
            <person name="Nakayama K."/>
            <person name="Satake H."/>
        </authorList>
    </citation>
    <scope>NUCLEOTIDE SEQUENCE</scope>
</reference>
<keyword evidence="5" id="KW-1185">Reference proteome</keyword>
<dbReference type="InterPro" id="IPR005162">
    <property type="entry name" value="Retrotrans_gag_dom"/>
</dbReference>
<keyword evidence="1" id="KW-0863">Zinc-finger</keyword>
<feature type="domain" description="CCHC-type" evidence="3">
    <location>
        <begin position="171"/>
        <end position="184"/>
    </location>
</feature>
<dbReference type="InterPro" id="IPR041577">
    <property type="entry name" value="RT_RNaseH_2"/>
</dbReference>
<dbReference type="EMBL" id="BQNB010019703">
    <property type="protein sequence ID" value="GJT88148.1"/>
    <property type="molecule type" value="Genomic_DNA"/>
</dbReference>
<dbReference type="InterPro" id="IPR053134">
    <property type="entry name" value="RNA-dir_DNA_polymerase"/>
</dbReference>
<dbReference type="PANTHER" id="PTHR24559:SF444">
    <property type="entry name" value="REVERSE TRANSCRIPTASE DOMAIN-CONTAINING PROTEIN"/>
    <property type="match status" value="1"/>
</dbReference>
<keyword evidence="1" id="KW-0479">Metal-binding</keyword>
<dbReference type="CDD" id="cd01647">
    <property type="entry name" value="RT_LTR"/>
    <property type="match status" value="1"/>
</dbReference>
<evidence type="ECO:0000256" key="2">
    <source>
        <dbReference type="SAM" id="MobiDB-lite"/>
    </source>
</evidence>
<dbReference type="Pfam" id="PF00078">
    <property type="entry name" value="RVT_1"/>
    <property type="match status" value="1"/>
</dbReference>
<evidence type="ECO:0000313" key="4">
    <source>
        <dbReference type="EMBL" id="GJT88148.1"/>
    </source>
</evidence>
<dbReference type="InterPro" id="IPR043128">
    <property type="entry name" value="Rev_trsase/Diguanyl_cyclase"/>
</dbReference>
<organism evidence="4 5">
    <name type="scientific">Tanacetum coccineum</name>
    <dbReference type="NCBI Taxonomy" id="301880"/>
    <lineage>
        <taxon>Eukaryota</taxon>
        <taxon>Viridiplantae</taxon>
        <taxon>Streptophyta</taxon>
        <taxon>Embryophyta</taxon>
        <taxon>Tracheophyta</taxon>
        <taxon>Spermatophyta</taxon>
        <taxon>Magnoliopsida</taxon>
        <taxon>eudicotyledons</taxon>
        <taxon>Gunneridae</taxon>
        <taxon>Pentapetalae</taxon>
        <taxon>asterids</taxon>
        <taxon>campanulids</taxon>
        <taxon>Asterales</taxon>
        <taxon>Asteraceae</taxon>
        <taxon>Asteroideae</taxon>
        <taxon>Anthemideae</taxon>
        <taxon>Anthemidinae</taxon>
        <taxon>Tanacetum</taxon>
    </lineage>
</organism>
<proteinExistence type="predicted"/>
<dbReference type="Pfam" id="PF03732">
    <property type="entry name" value="Retrotrans_gag"/>
    <property type="match status" value="1"/>
</dbReference>
<dbReference type="Gene3D" id="4.10.60.10">
    <property type="entry name" value="Zinc finger, CCHC-type"/>
    <property type="match status" value="1"/>
</dbReference>
<sequence length="781" mass="89500">MSWEDFKTLTREEFYPSNEMQKLETELWNHAMIEASHAAYTDRFYELARLVPHLVTPKGKKIERYVYGLALQIRGMVAATDPKTIQKAVQLADTLTDEALRNGSIKKNPKKRGNGREPSKDMNGREDNKRTRTGNAFALTTNPVKGGYTGTIPKCTACGCHHSPETPCRSCFNCNRPRHFARDCLLVPRNVNPINARNPVDTTCFECGSIDHIKLACPRINHAQRLRENQQNQVVAVNGGQGRGNQGNQARGRAFMLRAEEAHQDPNIITGEKPEENMRQLMSAKAKEKKQEEIVVVRDFPEVFPDDLSGLPSVWEIKFQNELITGAMSVSKSLYCLEPSKLEELSRMCIDYRELNELAIKNLYPLPRIDDLFDQLQGSQYFSKIDLRFGYHQLRVHEDDIPKTTFRTRYGHFEFTVMPFGLTNAPAVFMDLMNRTREEHEEQLGLVLGLLKKERLYAKFSKCEFWLQEVQFLRHVINGNGIHVDPSKIKAGEEEENTFQTLKDKLCNAPVLALPNGPEDFVVYFDASGLGLGCVLMQRDKANVVADALSRKEQAKPKRVRAMNMTLQLSIKDRILAAQKEATDKSEGLQRGIDEMIELRNDGALYYLDQIWVPLKGDVRTLIMDEANKSKYYVYPRADKMYYELRDRYWWLGMKKDIVVYVRPELVQETTEKISQIKDRLKAARDHQKSYADKRRKPLEFSVGDYVLLKVSPWKGVVHFGKKGKLVPRFVGPFKIIEKVGPVAYRLDLPKELDGVHDTFHVSNLKKCLADPTLQVPLDEI</sequence>
<keyword evidence="4" id="KW-0695">RNA-directed DNA polymerase</keyword>
<protein>
    <submittedName>
        <fullName evidence="4">Reverse transcriptase domain-containing protein</fullName>
    </submittedName>
</protein>
<keyword evidence="4" id="KW-0808">Transferase</keyword>
<dbReference type="PROSITE" id="PS50158">
    <property type="entry name" value="ZF_CCHC"/>
    <property type="match status" value="1"/>
</dbReference>
<name>A0ABQ5HLY3_9ASTR</name>
<feature type="region of interest" description="Disordered" evidence="2">
    <location>
        <begin position="100"/>
        <end position="134"/>
    </location>
</feature>
<dbReference type="Pfam" id="PF17919">
    <property type="entry name" value="RT_RNaseH_2"/>
    <property type="match status" value="1"/>
</dbReference>
<dbReference type="Pfam" id="PF17921">
    <property type="entry name" value="Integrase_H2C2"/>
    <property type="match status" value="1"/>
</dbReference>
<evidence type="ECO:0000313" key="5">
    <source>
        <dbReference type="Proteomes" id="UP001151760"/>
    </source>
</evidence>
<evidence type="ECO:0000259" key="3">
    <source>
        <dbReference type="PROSITE" id="PS50158"/>
    </source>
</evidence>
<dbReference type="PANTHER" id="PTHR24559">
    <property type="entry name" value="TRANSPOSON TY3-I GAG-POL POLYPROTEIN"/>
    <property type="match status" value="1"/>
</dbReference>
<dbReference type="InterPro" id="IPR001878">
    <property type="entry name" value="Znf_CCHC"/>
</dbReference>
<dbReference type="Gene3D" id="3.10.10.10">
    <property type="entry name" value="HIV Type 1 Reverse Transcriptase, subunit A, domain 1"/>
    <property type="match status" value="1"/>
</dbReference>
<keyword evidence="4" id="KW-0548">Nucleotidyltransferase</keyword>
<evidence type="ECO:0000256" key="1">
    <source>
        <dbReference type="PROSITE-ProRule" id="PRU00047"/>
    </source>
</evidence>
<dbReference type="InterPro" id="IPR041588">
    <property type="entry name" value="Integrase_H2C2"/>
</dbReference>
<feature type="compositionally biased region" description="Basic and acidic residues" evidence="2">
    <location>
        <begin position="114"/>
        <end position="130"/>
    </location>
</feature>
<dbReference type="InterPro" id="IPR000477">
    <property type="entry name" value="RT_dom"/>
</dbReference>
<dbReference type="Pfam" id="PF24626">
    <property type="entry name" value="SH3_Tf2-1"/>
    <property type="match status" value="1"/>
</dbReference>
<accession>A0ABQ5HLY3</accession>
<dbReference type="SUPFAM" id="SSF56672">
    <property type="entry name" value="DNA/RNA polymerases"/>
    <property type="match status" value="1"/>
</dbReference>
<keyword evidence="1" id="KW-0862">Zinc</keyword>
<dbReference type="InterPro" id="IPR056924">
    <property type="entry name" value="SH3_Tf2-1"/>
</dbReference>